<evidence type="ECO:0000313" key="1">
    <source>
        <dbReference type="EMBL" id="EFF69005.1"/>
    </source>
</evidence>
<comment type="caution">
    <text evidence="1">The sequence shown here is derived from an EMBL/GenBank/DDBJ whole genome shotgun (WGS) entry which is preliminary data.</text>
</comment>
<dbReference type="Proteomes" id="UP000006238">
    <property type="component" value="Unassembled WGS sequence"/>
</dbReference>
<name>D4RYA5_9FIRM</name>
<organism evidence="1 2">
    <name type="scientific">Eshraghiella crossota DSM 2876</name>
    <dbReference type="NCBI Taxonomy" id="511680"/>
    <lineage>
        <taxon>Bacteria</taxon>
        <taxon>Bacillati</taxon>
        <taxon>Bacillota</taxon>
        <taxon>Clostridia</taxon>
        <taxon>Lachnospirales</taxon>
        <taxon>Lachnospiraceae</taxon>
        <taxon>Eshraghiella</taxon>
    </lineage>
</organism>
<accession>D4RYA5</accession>
<dbReference type="EMBL" id="ABWN01000022">
    <property type="protein sequence ID" value="EFF69005.1"/>
    <property type="molecule type" value="Genomic_DNA"/>
</dbReference>
<evidence type="ECO:0000313" key="2">
    <source>
        <dbReference type="Proteomes" id="UP000006238"/>
    </source>
</evidence>
<protein>
    <submittedName>
        <fullName evidence="1">Uncharacterized protein</fullName>
    </submittedName>
</protein>
<dbReference type="HOGENOM" id="CLU_2068749_0_0_9"/>
<dbReference type="AlphaFoldDB" id="D4RYA5"/>
<proteinExistence type="predicted"/>
<sequence>MSISLNCDCACTNEQFGLIDTPNTENEIKCFEHSILWEFEVLGNCDNCVAMEQFIYIINTISLNCDCACTIEQFGLIDTPDTENGIKCFNYGILWEFEVPRNCDNCAAMEQFVYIINK</sequence>
<gene>
    <name evidence="1" type="ORF">BUTYVIB_00810</name>
</gene>
<reference evidence="1 2" key="1">
    <citation type="submission" date="2010-02" db="EMBL/GenBank/DDBJ databases">
        <authorList>
            <person name="Weinstock G."/>
            <person name="Sodergren E."/>
            <person name="Clifton S."/>
            <person name="Fulton L."/>
            <person name="Fulton B."/>
            <person name="Courtney L."/>
            <person name="Fronick C."/>
            <person name="Harrison M."/>
            <person name="Strong C."/>
            <person name="Farmer C."/>
            <person name="Delahaunty K."/>
            <person name="Markovic C."/>
            <person name="Hall O."/>
            <person name="Minx P."/>
            <person name="Tomlinson C."/>
            <person name="Mitreva M."/>
            <person name="Nelson J."/>
            <person name="Hou S."/>
            <person name="Wollam A."/>
            <person name="Pepin K.H."/>
            <person name="Johnson M."/>
            <person name="Bhonagiri V."/>
            <person name="Zhang X."/>
            <person name="Suruliraj S."/>
            <person name="Warren W."/>
            <person name="Chinwalla A."/>
            <person name="Mardis E.R."/>
            <person name="Wilson R.K."/>
        </authorList>
    </citation>
    <scope>NUCLEOTIDE SEQUENCE [LARGE SCALE GENOMIC DNA]</scope>
    <source>
        <strain evidence="1 2">DSM 2876</strain>
    </source>
</reference>
<keyword evidence="2" id="KW-1185">Reference proteome</keyword>